<evidence type="ECO:0000256" key="10">
    <source>
        <dbReference type="ARBA" id="ARBA00023310"/>
    </source>
</evidence>
<dbReference type="InterPro" id="IPR027417">
    <property type="entry name" value="P-loop_NTPase"/>
</dbReference>
<evidence type="ECO:0000256" key="3">
    <source>
        <dbReference type="ARBA" id="ARBA00022448"/>
    </source>
</evidence>
<dbReference type="SUPFAM" id="SSF52540">
    <property type="entry name" value="P-loop containing nucleoside triphosphate hydrolases"/>
    <property type="match status" value="1"/>
</dbReference>
<dbReference type="GO" id="GO:0045259">
    <property type="term" value="C:proton-transporting ATP synthase complex"/>
    <property type="evidence" value="ECO:0007669"/>
    <property type="project" value="UniProtKB-KW"/>
</dbReference>
<feature type="non-terminal residue" evidence="13">
    <location>
        <position position="347"/>
    </location>
</feature>
<evidence type="ECO:0000256" key="6">
    <source>
        <dbReference type="ARBA" id="ARBA00022967"/>
    </source>
</evidence>
<evidence type="ECO:0000259" key="12">
    <source>
        <dbReference type="Pfam" id="PF02874"/>
    </source>
</evidence>
<keyword evidence="8" id="KW-0472">Membrane</keyword>
<evidence type="ECO:0000256" key="5">
    <source>
        <dbReference type="ARBA" id="ARBA00022840"/>
    </source>
</evidence>
<evidence type="ECO:0000256" key="9">
    <source>
        <dbReference type="ARBA" id="ARBA00023196"/>
    </source>
</evidence>
<evidence type="ECO:0000313" key="13">
    <source>
        <dbReference type="EMBL" id="OGD85895.1"/>
    </source>
</evidence>
<dbReference type="Gene3D" id="2.40.30.20">
    <property type="match status" value="1"/>
</dbReference>
<dbReference type="CDD" id="cd18116">
    <property type="entry name" value="ATP-synt_F1_alpha_N"/>
    <property type="match status" value="1"/>
</dbReference>
<sequence length="347" mass="37225">MGILEEIEKQIDKAKLTTTAKNVGKVAEIGDGVARVSGLSDVGASELVQFHPSGPEALRAGGHNVTGLALNLEEDSVGIIVFGDWTKLKEGDTCQTTGKILEIPVGDDLVGRVIDPLGKPLDGKGKIVTKKFYPAEKIAPGVIYRRPVNTPLQTGLKAIDSMIPIGRGQRELIIGDRGLGKTAICLDTIINQKDQKAICIYVAIGQKTSKIAQVVATLEKHKALNHTIVVAASASDSATLQYIAPYAGCAIGEYFMDQGKDALVVYDDLSKHAWAYRQISLLLKRPFGREAYPGDIFYLHSRLLERAARMDEKYGGGSLTALPVIETQAGDVSAYIPTNVISITDGQ</sequence>
<gene>
    <name evidence="13" type="ORF">A2696_03495</name>
</gene>
<keyword evidence="6" id="KW-1278">Translocase</keyword>
<evidence type="ECO:0000256" key="2">
    <source>
        <dbReference type="ARBA" id="ARBA00008936"/>
    </source>
</evidence>
<dbReference type="GO" id="GO:0046933">
    <property type="term" value="F:proton-transporting ATP synthase activity, rotational mechanism"/>
    <property type="evidence" value="ECO:0007669"/>
    <property type="project" value="InterPro"/>
</dbReference>
<dbReference type="Proteomes" id="UP000177069">
    <property type="component" value="Unassembled WGS sequence"/>
</dbReference>
<keyword evidence="9" id="KW-0139">CF(1)</keyword>
<organism evidence="13 14">
    <name type="scientific">Candidatus Curtissbacteria bacterium RIFCSPHIGHO2_01_FULL_41_13</name>
    <dbReference type="NCBI Taxonomy" id="1797745"/>
    <lineage>
        <taxon>Bacteria</taxon>
        <taxon>Candidatus Curtissiibacteriota</taxon>
    </lineage>
</organism>
<feature type="domain" description="ATPase F1/V1/A1 complex alpha/beta subunit N-terminal" evidence="12">
    <location>
        <begin position="22"/>
        <end position="98"/>
    </location>
</feature>
<dbReference type="AlphaFoldDB" id="A0A1F5G239"/>
<evidence type="ECO:0000256" key="7">
    <source>
        <dbReference type="ARBA" id="ARBA00023065"/>
    </source>
</evidence>
<dbReference type="GO" id="GO:0043531">
    <property type="term" value="F:ADP binding"/>
    <property type="evidence" value="ECO:0007669"/>
    <property type="project" value="TreeGrafter"/>
</dbReference>
<dbReference type="InterPro" id="IPR023366">
    <property type="entry name" value="ATP_synth_asu-like_sf"/>
</dbReference>
<keyword evidence="4" id="KW-0547">Nucleotide-binding</keyword>
<dbReference type="NCBIfam" id="TIGR00962">
    <property type="entry name" value="atpA"/>
    <property type="match status" value="1"/>
</dbReference>
<dbReference type="InterPro" id="IPR004100">
    <property type="entry name" value="ATPase_F1/V1/A1_a/bsu_N"/>
</dbReference>
<dbReference type="CDD" id="cd01132">
    <property type="entry name" value="F1-ATPase_alpha_CD"/>
    <property type="match status" value="1"/>
</dbReference>
<keyword evidence="10" id="KW-0066">ATP synthesis</keyword>
<evidence type="ECO:0000259" key="11">
    <source>
        <dbReference type="Pfam" id="PF00006"/>
    </source>
</evidence>
<evidence type="ECO:0000256" key="1">
    <source>
        <dbReference type="ARBA" id="ARBA00004370"/>
    </source>
</evidence>
<keyword evidence="5" id="KW-0067">ATP-binding</keyword>
<dbReference type="Pfam" id="PF02874">
    <property type="entry name" value="ATP-synt_ab_N"/>
    <property type="match status" value="1"/>
</dbReference>
<dbReference type="Gene3D" id="3.40.50.300">
    <property type="entry name" value="P-loop containing nucleotide triphosphate hydrolases"/>
    <property type="match status" value="1"/>
</dbReference>
<dbReference type="InterPro" id="IPR036121">
    <property type="entry name" value="ATPase_F1/V1/A1_a/bsu_N_sf"/>
</dbReference>
<dbReference type="FunFam" id="3.40.50.300:FF:000002">
    <property type="entry name" value="ATP synthase subunit alpha"/>
    <property type="match status" value="1"/>
</dbReference>
<reference evidence="13 14" key="1">
    <citation type="journal article" date="2016" name="Nat. Commun.">
        <title>Thousands of microbial genomes shed light on interconnected biogeochemical processes in an aquifer system.</title>
        <authorList>
            <person name="Anantharaman K."/>
            <person name="Brown C.T."/>
            <person name="Hug L.A."/>
            <person name="Sharon I."/>
            <person name="Castelle C.J."/>
            <person name="Probst A.J."/>
            <person name="Thomas B.C."/>
            <person name="Singh A."/>
            <person name="Wilkins M.J."/>
            <person name="Karaoz U."/>
            <person name="Brodie E.L."/>
            <person name="Williams K.H."/>
            <person name="Hubbard S.S."/>
            <person name="Banfield J.F."/>
        </authorList>
    </citation>
    <scope>NUCLEOTIDE SEQUENCE [LARGE SCALE GENOMIC DNA]</scope>
</reference>
<dbReference type="InterPro" id="IPR000194">
    <property type="entry name" value="ATPase_F1/V1/A1_a/bsu_nucl-bd"/>
</dbReference>
<dbReference type="PANTHER" id="PTHR48082:SF2">
    <property type="entry name" value="ATP SYNTHASE SUBUNIT ALPHA, MITOCHONDRIAL"/>
    <property type="match status" value="1"/>
</dbReference>
<proteinExistence type="inferred from homology"/>
<dbReference type="InterPro" id="IPR033732">
    <property type="entry name" value="ATP_synth_F1_a_nt-bd_dom"/>
</dbReference>
<protein>
    <submittedName>
        <fullName evidence="13">F0F1 ATP synthase subunit alpha</fullName>
    </submittedName>
</protein>
<keyword evidence="7" id="KW-0406">Ion transport</keyword>
<dbReference type="SUPFAM" id="SSF50615">
    <property type="entry name" value="N-terminal domain of alpha and beta subunits of F1 ATP synthase"/>
    <property type="match status" value="1"/>
</dbReference>
<evidence type="ECO:0000256" key="8">
    <source>
        <dbReference type="ARBA" id="ARBA00023136"/>
    </source>
</evidence>
<comment type="caution">
    <text evidence="13">The sequence shown here is derived from an EMBL/GenBank/DDBJ whole genome shotgun (WGS) entry which is preliminary data.</text>
</comment>
<dbReference type="GO" id="GO:0005524">
    <property type="term" value="F:ATP binding"/>
    <property type="evidence" value="ECO:0007669"/>
    <property type="project" value="UniProtKB-KW"/>
</dbReference>
<dbReference type="PANTHER" id="PTHR48082">
    <property type="entry name" value="ATP SYNTHASE SUBUNIT ALPHA, MITOCHONDRIAL"/>
    <property type="match status" value="1"/>
</dbReference>
<accession>A0A1F5G239</accession>
<dbReference type="EMBL" id="MFBA01000011">
    <property type="protein sequence ID" value="OGD85895.1"/>
    <property type="molecule type" value="Genomic_DNA"/>
</dbReference>
<evidence type="ECO:0000256" key="4">
    <source>
        <dbReference type="ARBA" id="ARBA00022741"/>
    </source>
</evidence>
<comment type="similarity">
    <text evidence="2">Belongs to the ATPase alpha/beta chains family.</text>
</comment>
<keyword evidence="3" id="KW-0813">Transport</keyword>
<dbReference type="InterPro" id="IPR005294">
    <property type="entry name" value="ATP_synth_F1_asu"/>
</dbReference>
<evidence type="ECO:0000313" key="14">
    <source>
        <dbReference type="Proteomes" id="UP000177069"/>
    </source>
</evidence>
<comment type="subcellular location">
    <subcellularLocation>
        <location evidence="1">Membrane</location>
    </subcellularLocation>
</comment>
<feature type="domain" description="ATPase F1/V1/A1 complex alpha/beta subunit nucleotide-binding" evidence="11">
    <location>
        <begin position="155"/>
        <end position="347"/>
    </location>
</feature>
<dbReference type="Pfam" id="PF00006">
    <property type="entry name" value="ATP-synt_ab"/>
    <property type="match status" value="1"/>
</dbReference>
<name>A0A1F5G239_9BACT</name>